<feature type="chain" id="PRO_5046020539" description="Phospholipase B-like" evidence="1">
    <location>
        <begin position="29"/>
        <end position="133"/>
    </location>
</feature>
<keyword evidence="1" id="KW-0732">Signal</keyword>
<organism evidence="2 3">
    <name type="scientific">Prorocentrum cordatum</name>
    <dbReference type="NCBI Taxonomy" id="2364126"/>
    <lineage>
        <taxon>Eukaryota</taxon>
        <taxon>Sar</taxon>
        <taxon>Alveolata</taxon>
        <taxon>Dinophyceae</taxon>
        <taxon>Prorocentrales</taxon>
        <taxon>Prorocentraceae</taxon>
        <taxon>Prorocentrum</taxon>
    </lineage>
</organism>
<name>A0ABN9V521_9DINO</name>
<accession>A0ABN9V521</accession>
<evidence type="ECO:0008006" key="4">
    <source>
        <dbReference type="Google" id="ProtNLM"/>
    </source>
</evidence>
<reference evidence="2" key="1">
    <citation type="submission" date="2023-10" db="EMBL/GenBank/DDBJ databases">
        <authorList>
            <person name="Chen Y."/>
            <person name="Shah S."/>
            <person name="Dougan E. K."/>
            <person name="Thang M."/>
            <person name="Chan C."/>
        </authorList>
    </citation>
    <scope>NUCLEOTIDE SEQUENCE [LARGE SCALE GENOMIC DNA]</scope>
</reference>
<sequence>MHLARSTPIPMTFHALAALAWLPTLAGALAAREAGIALPPEAEPTALPEQGAAHERATNRLTVTTQQAYVETGRLLDGFASMSHSRHILQFVMSLPTAPTLPSGGCLYLPNDATWALAYQHLESTRFLPSSRR</sequence>
<gene>
    <name evidence="2" type="ORF">PCOR1329_LOCUS54759</name>
</gene>
<evidence type="ECO:0000313" key="2">
    <source>
        <dbReference type="EMBL" id="CAK0867949.1"/>
    </source>
</evidence>
<evidence type="ECO:0000256" key="1">
    <source>
        <dbReference type="SAM" id="SignalP"/>
    </source>
</evidence>
<feature type="signal peptide" evidence="1">
    <location>
        <begin position="1"/>
        <end position="28"/>
    </location>
</feature>
<proteinExistence type="predicted"/>
<keyword evidence="3" id="KW-1185">Reference proteome</keyword>
<evidence type="ECO:0000313" key="3">
    <source>
        <dbReference type="Proteomes" id="UP001189429"/>
    </source>
</evidence>
<dbReference type="Proteomes" id="UP001189429">
    <property type="component" value="Unassembled WGS sequence"/>
</dbReference>
<dbReference type="EMBL" id="CAUYUJ010016696">
    <property type="protein sequence ID" value="CAK0867949.1"/>
    <property type="molecule type" value="Genomic_DNA"/>
</dbReference>
<comment type="caution">
    <text evidence="2">The sequence shown here is derived from an EMBL/GenBank/DDBJ whole genome shotgun (WGS) entry which is preliminary data.</text>
</comment>
<protein>
    <recommendedName>
        <fullName evidence="4">Phospholipase B-like</fullName>
    </recommendedName>
</protein>